<sequence>MHGSHTVQAHQTESNGLSRVRGGNSDSATSFVCGDTKAIQFSIRGIENSVVPNGSGRSGCECGD</sequence>
<dbReference type="EMBL" id="BSNJ01000004">
    <property type="protein sequence ID" value="GLQ21015.1"/>
    <property type="molecule type" value="Genomic_DNA"/>
</dbReference>
<accession>A0ABQ5V0D7</accession>
<evidence type="ECO:0000313" key="3">
    <source>
        <dbReference type="Proteomes" id="UP001161390"/>
    </source>
</evidence>
<feature type="region of interest" description="Disordered" evidence="1">
    <location>
        <begin position="1"/>
        <end position="24"/>
    </location>
</feature>
<proteinExistence type="predicted"/>
<feature type="compositionally biased region" description="Polar residues" evidence="1">
    <location>
        <begin position="1"/>
        <end position="17"/>
    </location>
</feature>
<evidence type="ECO:0000256" key="1">
    <source>
        <dbReference type="SAM" id="MobiDB-lite"/>
    </source>
</evidence>
<organism evidence="2 3">
    <name type="scientific">Algimonas porphyrae</name>
    <dbReference type="NCBI Taxonomy" id="1128113"/>
    <lineage>
        <taxon>Bacteria</taxon>
        <taxon>Pseudomonadati</taxon>
        <taxon>Pseudomonadota</taxon>
        <taxon>Alphaproteobacteria</taxon>
        <taxon>Maricaulales</taxon>
        <taxon>Robiginitomaculaceae</taxon>
        <taxon>Algimonas</taxon>
    </lineage>
</organism>
<comment type="caution">
    <text evidence="2">The sequence shown here is derived from an EMBL/GenBank/DDBJ whole genome shotgun (WGS) entry which is preliminary data.</text>
</comment>
<reference evidence="2" key="2">
    <citation type="submission" date="2023-01" db="EMBL/GenBank/DDBJ databases">
        <title>Draft genome sequence of Algimonas porphyrae strain NBRC 108216.</title>
        <authorList>
            <person name="Sun Q."/>
            <person name="Mori K."/>
        </authorList>
    </citation>
    <scope>NUCLEOTIDE SEQUENCE</scope>
    <source>
        <strain evidence="2">NBRC 108216</strain>
    </source>
</reference>
<evidence type="ECO:0000313" key="2">
    <source>
        <dbReference type="EMBL" id="GLQ21015.1"/>
    </source>
</evidence>
<keyword evidence="3" id="KW-1185">Reference proteome</keyword>
<reference evidence="2" key="1">
    <citation type="journal article" date="2014" name="Int. J. Syst. Evol. Microbiol.">
        <title>Complete genome of a new Firmicutes species belonging to the dominant human colonic microbiota ('Ruminococcus bicirculans') reveals two chromosomes and a selective capacity to utilize plant glucans.</title>
        <authorList>
            <consortium name="NISC Comparative Sequencing Program"/>
            <person name="Wegmann U."/>
            <person name="Louis P."/>
            <person name="Goesmann A."/>
            <person name="Henrissat B."/>
            <person name="Duncan S.H."/>
            <person name="Flint H.J."/>
        </authorList>
    </citation>
    <scope>NUCLEOTIDE SEQUENCE</scope>
    <source>
        <strain evidence="2">NBRC 108216</strain>
    </source>
</reference>
<gene>
    <name evidence="2" type="ORF">GCM10007854_19700</name>
</gene>
<protein>
    <submittedName>
        <fullName evidence="2">Uncharacterized protein</fullName>
    </submittedName>
</protein>
<dbReference type="Proteomes" id="UP001161390">
    <property type="component" value="Unassembled WGS sequence"/>
</dbReference>
<name>A0ABQ5V0D7_9PROT</name>